<reference evidence="1 2" key="1">
    <citation type="journal article" date="2019" name="New Phytol.">
        <title>Comparative genomics reveals unique wood-decay strategies and fruiting body development in the Schizophyllaceae.</title>
        <authorList>
            <person name="Almasi E."/>
            <person name="Sahu N."/>
            <person name="Krizsan K."/>
            <person name="Balint B."/>
            <person name="Kovacs G.M."/>
            <person name="Kiss B."/>
            <person name="Cseklye J."/>
            <person name="Drula E."/>
            <person name="Henrissat B."/>
            <person name="Nagy I."/>
            <person name="Chovatia M."/>
            <person name="Adam C."/>
            <person name="LaButti K."/>
            <person name="Lipzen A."/>
            <person name="Riley R."/>
            <person name="Grigoriev I.V."/>
            <person name="Nagy L.G."/>
        </authorList>
    </citation>
    <scope>NUCLEOTIDE SEQUENCE [LARGE SCALE GENOMIC DNA]</scope>
    <source>
        <strain evidence="1 2">NL-1724</strain>
    </source>
</reference>
<accession>A0A550BWK7</accession>
<organism evidence="1 2">
    <name type="scientific">Schizophyllum amplum</name>
    <dbReference type="NCBI Taxonomy" id="97359"/>
    <lineage>
        <taxon>Eukaryota</taxon>
        <taxon>Fungi</taxon>
        <taxon>Dikarya</taxon>
        <taxon>Basidiomycota</taxon>
        <taxon>Agaricomycotina</taxon>
        <taxon>Agaricomycetes</taxon>
        <taxon>Agaricomycetidae</taxon>
        <taxon>Agaricales</taxon>
        <taxon>Schizophyllaceae</taxon>
        <taxon>Schizophyllum</taxon>
    </lineage>
</organism>
<dbReference type="Proteomes" id="UP000320762">
    <property type="component" value="Unassembled WGS sequence"/>
</dbReference>
<evidence type="ECO:0000313" key="2">
    <source>
        <dbReference type="Proteomes" id="UP000320762"/>
    </source>
</evidence>
<keyword evidence="2" id="KW-1185">Reference proteome</keyword>
<protein>
    <submittedName>
        <fullName evidence="1">Uncharacterized protein</fullName>
    </submittedName>
</protein>
<sequence length="113" mass="12885">MALLCRHDIPLFWAGHDSAGEKQYYVVALMDSFIAHLPLSWTIGFMYDIACQIHASYLHRLRFAVSVFHAYGHDWPCQLVYHPRKRVGFGLTDGEGRLIPYLRVAGVSGFMTV</sequence>
<dbReference type="EMBL" id="VDMD01000055">
    <property type="protein sequence ID" value="TRM56896.1"/>
    <property type="molecule type" value="Genomic_DNA"/>
</dbReference>
<comment type="caution">
    <text evidence="1">The sequence shown here is derived from an EMBL/GenBank/DDBJ whole genome shotgun (WGS) entry which is preliminary data.</text>
</comment>
<name>A0A550BWK7_9AGAR</name>
<dbReference type="OrthoDB" id="3364670at2759"/>
<dbReference type="PANTHER" id="PTHR33096">
    <property type="entry name" value="CXC2 DOMAIN-CONTAINING PROTEIN"/>
    <property type="match status" value="1"/>
</dbReference>
<gene>
    <name evidence="1" type="ORF">BD626DRAFT_551281</name>
</gene>
<dbReference type="AlphaFoldDB" id="A0A550BWK7"/>
<dbReference type="PANTHER" id="PTHR33096:SF1">
    <property type="entry name" value="CXC1-LIKE CYSTEINE CLUSTER ASSOCIATED WITH KDZ TRANSPOSASES DOMAIN-CONTAINING PROTEIN"/>
    <property type="match status" value="1"/>
</dbReference>
<dbReference type="Pfam" id="PF18758">
    <property type="entry name" value="KDZ"/>
    <property type="match status" value="1"/>
</dbReference>
<dbReference type="InterPro" id="IPR040521">
    <property type="entry name" value="KDZ"/>
</dbReference>
<proteinExistence type="predicted"/>
<dbReference type="STRING" id="97359.A0A550BWK7"/>
<evidence type="ECO:0000313" key="1">
    <source>
        <dbReference type="EMBL" id="TRM56896.1"/>
    </source>
</evidence>